<dbReference type="eggNOG" id="COG1409">
    <property type="taxonomic scope" value="Bacteria"/>
</dbReference>
<comment type="similarity">
    <text evidence="4">Belongs to the cyclic nucleotide phosphodiesterase class-III family.</text>
</comment>
<gene>
    <name evidence="6" type="ORF">SSE37_21950</name>
</gene>
<dbReference type="InterPro" id="IPR050884">
    <property type="entry name" value="CNP_phosphodiesterase-III"/>
</dbReference>
<dbReference type="Pfam" id="PF00149">
    <property type="entry name" value="Metallophos"/>
    <property type="match status" value="1"/>
</dbReference>
<sequence length="249" mass="28018">MTIGGLDPYDRLARALGHIAEHHRDAGFVVISGDLTEYAEREAYARLRQALTMLPMPVRLMMGNHDDRDVFFDVFRDHPRDADGYVNHATDLREGRFIFCDTVETGRDEGHFGPGRLRWLTEQLAGCERAFLFFHHNPLHIGDPSADGYSLRDEDQGPLRDLLKANAQKVAYMFFGHVHAPLCGTMSGIAFSGVPSTMMQRIPNLTPAEHTAIGPLEPAYRVVLVRGEDVVIHQIPFAYEGELDWFANT</sequence>
<keyword evidence="7" id="KW-1185">Reference proteome</keyword>
<proteinExistence type="inferred from homology"/>
<keyword evidence="1" id="KW-0479">Metal-binding</keyword>
<dbReference type="GO" id="GO:0046872">
    <property type="term" value="F:metal ion binding"/>
    <property type="evidence" value="ECO:0007669"/>
    <property type="project" value="UniProtKB-KW"/>
</dbReference>
<evidence type="ECO:0000256" key="1">
    <source>
        <dbReference type="ARBA" id="ARBA00022723"/>
    </source>
</evidence>
<dbReference type="PANTHER" id="PTHR42988">
    <property type="entry name" value="PHOSPHOHYDROLASE"/>
    <property type="match status" value="1"/>
</dbReference>
<dbReference type="GO" id="GO:0016787">
    <property type="term" value="F:hydrolase activity"/>
    <property type="evidence" value="ECO:0007669"/>
    <property type="project" value="UniProtKB-KW"/>
</dbReference>
<name>A3K5W8_SAGS3</name>
<dbReference type="Gene3D" id="3.60.21.10">
    <property type="match status" value="1"/>
</dbReference>
<comment type="caution">
    <text evidence="6">The sequence shown here is derived from an EMBL/GenBank/DDBJ whole genome shotgun (WGS) entry which is preliminary data.</text>
</comment>
<dbReference type="EMBL" id="AAYA01000009">
    <property type="protein sequence ID" value="EBA07507.1"/>
    <property type="molecule type" value="Genomic_DNA"/>
</dbReference>
<keyword evidence="3" id="KW-0408">Iron</keyword>
<dbReference type="InterPro" id="IPR004843">
    <property type="entry name" value="Calcineurin-like_PHP"/>
</dbReference>
<organism evidence="6 7">
    <name type="scientific">Sagittula stellata (strain ATCC 700073 / DSM 11524 / E-37)</name>
    <dbReference type="NCBI Taxonomy" id="388399"/>
    <lineage>
        <taxon>Bacteria</taxon>
        <taxon>Pseudomonadati</taxon>
        <taxon>Pseudomonadota</taxon>
        <taxon>Alphaproteobacteria</taxon>
        <taxon>Rhodobacterales</taxon>
        <taxon>Roseobacteraceae</taxon>
        <taxon>Sagittula</taxon>
    </lineage>
</organism>
<dbReference type="PANTHER" id="PTHR42988:SF2">
    <property type="entry name" value="CYCLIC NUCLEOTIDE PHOSPHODIESTERASE CBUA0032-RELATED"/>
    <property type="match status" value="1"/>
</dbReference>
<evidence type="ECO:0000256" key="3">
    <source>
        <dbReference type="ARBA" id="ARBA00023004"/>
    </source>
</evidence>
<evidence type="ECO:0000259" key="5">
    <source>
        <dbReference type="Pfam" id="PF00149"/>
    </source>
</evidence>
<dbReference type="InterPro" id="IPR029052">
    <property type="entry name" value="Metallo-depent_PP-like"/>
</dbReference>
<reference evidence="6 7" key="1">
    <citation type="submission" date="2006-06" db="EMBL/GenBank/DDBJ databases">
        <authorList>
            <person name="Moran M.A."/>
            <person name="Ferriera S."/>
            <person name="Johnson J."/>
            <person name="Kravitz S."/>
            <person name="Beeson K."/>
            <person name="Sutton G."/>
            <person name="Rogers Y.-H."/>
            <person name="Friedman R."/>
            <person name="Frazier M."/>
            <person name="Venter J.C."/>
        </authorList>
    </citation>
    <scope>NUCLEOTIDE SEQUENCE [LARGE SCALE GENOMIC DNA]</scope>
    <source>
        <strain evidence="6 7">E-37</strain>
    </source>
</reference>
<dbReference type="AlphaFoldDB" id="A3K5W8"/>
<dbReference type="Proteomes" id="UP000005713">
    <property type="component" value="Unassembled WGS sequence"/>
</dbReference>
<accession>A3K5W8</accession>
<keyword evidence="2" id="KW-0378">Hydrolase</keyword>
<dbReference type="SUPFAM" id="SSF56300">
    <property type="entry name" value="Metallo-dependent phosphatases"/>
    <property type="match status" value="1"/>
</dbReference>
<evidence type="ECO:0000313" key="7">
    <source>
        <dbReference type="Proteomes" id="UP000005713"/>
    </source>
</evidence>
<protein>
    <submittedName>
        <fullName evidence="6">Phosphodiesterase</fullName>
    </submittedName>
</protein>
<evidence type="ECO:0000313" key="6">
    <source>
        <dbReference type="EMBL" id="EBA07507.1"/>
    </source>
</evidence>
<evidence type="ECO:0000256" key="4">
    <source>
        <dbReference type="ARBA" id="ARBA00025742"/>
    </source>
</evidence>
<evidence type="ECO:0000256" key="2">
    <source>
        <dbReference type="ARBA" id="ARBA00022801"/>
    </source>
</evidence>
<feature type="domain" description="Calcineurin-like phosphoesterase" evidence="5">
    <location>
        <begin position="8"/>
        <end position="181"/>
    </location>
</feature>